<reference evidence="2 3" key="1">
    <citation type="submission" date="2007-08" db="EMBL/GenBank/DDBJ databases">
        <authorList>
            <person name="Fulton L."/>
            <person name="Clifton S."/>
            <person name="Fulton B."/>
            <person name="Xu J."/>
            <person name="Minx P."/>
            <person name="Pepin K.H."/>
            <person name="Johnson M."/>
            <person name="Thiruvilangam P."/>
            <person name="Bhonagiri V."/>
            <person name="Nash W.E."/>
            <person name="Mardis E.R."/>
            <person name="Wilson R.K."/>
        </authorList>
    </citation>
    <scope>NUCLEOTIDE SEQUENCE [LARGE SCALE GENOMIC DNA]</scope>
    <source>
        <strain evidence="3">ATCC BAA-613 / DSM 15670 / CCUG 46953 / JCM 12243 / WAL 16351</strain>
    </source>
</reference>
<proteinExistence type="predicted"/>
<keyword evidence="1" id="KW-0812">Transmembrane</keyword>
<sequence length="60" mass="6970">MKSTLFPLAAYATVGEWPIFVNTIAADSTMAKVLFTNLFLFTNDFLQFTILYYIYVRLYT</sequence>
<keyword evidence="1" id="KW-0472">Membrane</keyword>
<keyword evidence="1" id="KW-1133">Transmembrane helix</keyword>
<comment type="caution">
    <text evidence="2">The sequence shown here is derived from an EMBL/GenBank/DDBJ whole genome shotgun (WGS) entry which is preliminary data.</text>
</comment>
<evidence type="ECO:0000256" key="1">
    <source>
        <dbReference type="SAM" id="Phobius"/>
    </source>
</evidence>
<feature type="transmembrane region" description="Helical" evidence="1">
    <location>
        <begin position="6"/>
        <end position="26"/>
    </location>
</feature>
<reference evidence="2 3" key="2">
    <citation type="submission" date="2007-09" db="EMBL/GenBank/DDBJ databases">
        <title>Draft genome sequence of Clostridium bolteae (ATCC BAA-613).</title>
        <authorList>
            <person name="Sudarsanam P."/>
            <person name="Ley R."/>
            <person name="Guruge J."/>
            <person name="Turnbaugh P.J."/>
            <person name="Mahowald M."/>
            <person name="Liep D."/>
            <person name="Gordon J."/>
        </authorList>
    </citation>
    <scope>NUCLEOTIDE SEQUENCE [LARGE SCALE GENOMIC DNA]</scope>
    <source>
        <strain evidence="3">ATCC BAA-613 / DSM 15670 / CCUG 46953 / JCM 12243 / WAL 16351</strain>
    </source>
</reference>
<evidence type="ECO:0000313" key="3">
    <source>
        <dbReference type="Proteomes" id="UP000005396"/>
    </source>
</evidence>
<evidence type="ECO:0000313" key="2">
    <source>
        <dbReference type="EMBL" id="EDP18982.1"/>
    </source>
</evidence>
<organism evidence="2 3">
    <name type="scientific">Enterocloster bolteae (strain ATCC BAA-613 / DSM 15670 / CCUG 46953 / JCM 12243 / WAL 16351)</name>
    <name type="common">Clostridium bolteae</name>
    <dbReference type="NCBI Taxonomy" id="411902"/>
    <lineage>
        <taxon>Bacteria</taxon>
        <taxon>Bacillati</taxon>
        <taxon>Bacillota</taxon>
        <taxon>Clostridia</taxon>
        <taxon>Lachnospirales</taxon>
        <taxon>Lachnospiraceae</taxon>
        <taxon>Enterocloster</taxon>
    </lineage>
</organism>
<dbReference type="Proteomes" id="UP000005396">
    <property type="component" value="Unassembled WGS sequence"/>
</dbReference>
<accession>A8RHH2</accession>
<dbReference type="HOGENOM" id="CLU_2933065_0_0_9"/>
<dbReference type="AlphaFoldDB" id="A8RHH2"/>
<dbReference type="PaxDb" id="411902-CLOBOL_00417"/>
<name>A8RHH2_ENTBW</name>
<gene>
    <name evidence="2" type="ORF">CLOBOL_00417</name>
</gene>
<protein>
    <submittedName>
        <fullName evidence="2">Uncharacterized protein</fullName>
    </submittedName>
</protein>
<feature type="transmembrane region" description="Helical" evidence="1">
    <location>
        <begin position="33"/>
        <end position="55"/>
    </location>
</feature>
<dbReference type="EMBL" id="ABCC02000009">
    <property type="protein sequence ID" value="EDP18982.1"/>
    <property type="molecule type" value="Genomic_DNA"/>
</dbReference>